<dbReference type="EMBL" id="CAJPWZ010001294">
    <property type="protein sequence ID" value="CAG2212284.1"/>
    <property type="molecule type" value="Genomic_DNA"/>
</dbReference>
<comment type="caution">
    <text evidence="1">The sequence shown here is derived from an EMBL/GenBank/DDBJ whole genome shotgun (WGS) entry which is preliminary data.</text>
</comment>
<dbReference type="InterPro" id="IPR011029">
    <property type="entry name" value="DEATH-like_dom_sf"/>
</dbReference>
<dbReference type="AlphaFoldDB" id="A0A8S3S142"/>
<sequence>MTHQLFIQHGGTFVIMFDGRRDFHEPLEEYPTGDISNEWTISLVYRLQQSSIPSALSFKLIGAISGIWPIKELNDCPLLYHCSAVLCVDGQTELRIIVEDKRVIIYLTHELSKHFISPNIAASIQECLTLTLEAVLTFYLSSIGKSYRKMNVSNLFQIEIGEICDRSPCVVSISKAVNASNWVCDKGINHDTKCSRLWFFDKGQKECQSNCTGLDKTVLTKSPTDKHLARLAKQLSINKCKELVLYLGIEETEWEEIEYVYLKAAFDYEIHGIEGTAFQII</sequence>
<dbReference type="Gene3D" id="1.10.533.10">
    <property type="entry name" value="Death Domain, Fas"/>
    <property type="match status" value="1"/>
</dbReference>
<organism evidence="1 2">
    <name type="scientific">Mytilus edulis</name>
    <name type="common">Blue mussel</name>
    <dbReference type="NCBI Taxonomy" id="6550"/>
    <lineage>
        <taxon>Eukaryota</taxon>
        <taxon>Metazoa</taxon>
        <taxon>Spiralia</taxon>
        <taxon>Lophotrochozoa</taxon>
        <taxon>Mollusca</taxon>
        <taxon>Bivalvia</taxon>
        <taxon>Autobranchia</taxon>
        <taxon>Pteriomorphia</taxon>
        <taxon>Mytilida</taxon>
        <taxon>Mytiloidea</taxon>
        <taxon>Mytilidae</taxon>
        <taxon>Mytilinae</taxon>
        <taxon>Mytilus</taxon>
    </lineage>
</organism>
<dbReference type="Proteomes" id="UP000683360">
    <property type="component" value="Unassembled WGS sequence"/>
</dbReference>
<name>A0A8S3S142_MYTED</name>
<evidence type="ECO:0000313" key="1">
    <source>
        <dbReference type="EMBL" id="CAG2212284.1"/>
    </source>
</evidence>
<proteinExistence type="predicted"/>
<evidence type="ECO:0000313" key="2">
    <source>
        <dbReference type="Proteomes" id="UP000683360"/>
    </source>
</evidence>
<accession>A0A8S3S142</accession>
<keyword evidence="2" id="KW-1185">Reference proteome</keyword>
<gene>
    <name evidence="1" type="ORF">MEDL_26258</name>
</gene>
<protein>
    <submittedName>
        <fullName evidence="1">Uncharacterized protein</fullName>
    </submittedName>
</protein>
<reference evidence="1" key="1">
    <citation type="submission" date="2021-03" db="EMBL/GenBank/DDBJ databases">
        <authorList>
            <person name="Bekaert M."/>
        </authorList>
    </citation>
    <scope>NUCLEOTIDE SEQUENCE</scope>
</reference>